<dbReference type="GO" id="GO:0004034">
    <property type="term" value="F:aldose 1-epimerase activity"/>
    <property type="evidence" value="ECO:0007669"/>
    <property type="project" value="UniProtKB-EC"/>
</dbReference>
<feature type="active site" description="Proton acceptor" evidence="6">
    <location>
        <position position="312"/>
    </location>
</feature>
<dbReference type="InterPro" id="IPR014718">
    <property type="entry name" value="GH-type_carb-bd"/>
</dbReference>
<keyword evidence="10" id="KW-1185">Reference proteome</keyword>
<sequence length="347" mass="37782">MAVEDYGRIGNDPVQAVTLVNGPLRARLITYGARLTELHVPDREGRTADIVLGHDTLAEYEASKAFFGATAGRYANRIRRGRFHLDGRDHQLDVNEGPNHLHGGRAGFDRANWRLDEATETRAVLSLISPDGDMGYPGACHAVTTYELADERTFRITMTASASAPTPVNIVHHSYFNLAGQGDVLGQELRLDAPFYTPVDAELLATGEILSVAGTPFDFTTPKPIGRDFAALGAVGEGVFDSGGGYDHNWVLAGAGEAMRLCAEARDPASGRRMRLLTNQPGVQLYTGGYLNEQVIGKGGRPLQRFAGFTLETQVFPGSPNHAHFPSSILRPRQTYDHRMEFDFSAD</sequence>
<evidence type="ECO:0000256" key="7">
    <source>
        <dbReference type="PIRSR" id="PIRSR005096-2"/>
    </source>
</evidence>
<dbReference type="UniPathway" id="UPA00242"/>
<keyword evidence="3 5" id="KW-0413">Isomerase</keyword>
<dbReference type="EMBL" id="VDFV01000003">
    <property type="protein sequence ID" value="TNC73703.1"/>
    <property type="molecule type" value="Genomic_DNA"/>
</dbReference>
<comment type="similarity">
    <text evidence="2 5">Belongs to the aldose epimerase family.</text>
</comment>
<accession>A0A5C4NGB9</accession>
<comment type="catalytic activity">
    <reaction evidence="5">
        <text>alpha-D-glucose = beta-D-glucose</text>
        <dbReference type="Rhea" id="RHEA:10264"/>
        <dbReference type="ChEBI" id="CHEBI:15903"/>
        <dbReference type="ChEBI" id="CHEBI:17925"/>
        <dbReference type="EC" id="5.1.3.3"/>
    </reaction>
</comment>
<dbReference type="EC" id="5.1.3.3" evidence="5"/>
<feature type="binding site" evidence="8">
    <location>
        <begin position="76"/>
        <end position="77"/>
    </location>
    <ligand>
        <name>beta-D-galactose</name>
        <dbReference type="ChEBI" id="CHEBI:27667"/>
    </ligand>
</feature>
<dbReference type="Pfam" id="PF01263">
    <property type="entry name" value="Aldose_epim"/>
    <property type="match status" value="1"/>
</dbReference>
<dbReference type="GO" id="GO:0030246">
    <property type="term" value="F:carbohydrate binding"/>
    <property type="evidence" value="ECO:0007669"/>
    <property type="project" value="InterPro"/>
</dbReference>
<evidence type="ECO:0000256" key="6">
    <source>
        <dbReference type="PIRSR" id="PIRSR005096-1"/>
    </source>
</evidence>
<name>A0A5C4NGB9_9RHOB</name>
<dbReference type="RefSeq" id="WP_139080386.1">
    <property type="nucleotide sequence ID" value="NZ_VDFV01000003.1"/>
</dbReference>
<feature type="binding site" evidence="8">
    <location>
        <begin position="173"/>
        <end position="175"/>
    </location>
    <ligand>
        <name>beta-D-galactose</name>
        <dbReference type="ChEBI" id="CHEBI:27667"/>
    </ligand>
</feature>
<dbReference type="InterPro" id="IPR015443">
    <property type="entry name" value="Aldose_1-epimerase"/>
</dbReference>
<dbReference type="AlphaFoldDB" id="A0A5C4NGB9"/>
<evidence type="ECO:0000313" key="10">
    <source>
        <dbReference type="Proteomes" id="UP000305709"/>
    </source>
</evidence>
<evidence type="ECO:0000256" key="8">
    <source>
        <dbReference type="PIRSR" id="PIRSR005096-3"/>
    </source>
</evidence>
<dbReference type="SUPFAM" id="SSF74650">
    <property type="entry name" value="Galactose mutarotase-like"/>
    <property type="match status" value="1"/>
</dbReference>
<evidence type="ECO:0000256" key="4">
    <source>
        <dbReference type="ARBA" id="ARBA00023277"/>
    </source>
</evidence>
<evidence type="ECO:0000256" key="3">
    <source>
        <dbReference type="ARBA" id="ARBA00023235"/>
    </source>
</evidence>
<dbReference type="PANTHER" id="PTHR10091:SF49">
    <property type="entry name" value="ALDOSE 1-EPIMERASE"/>
    <property type="match status" value="1"/>
</dbReference>
<dbReference type="InterPro" id="IPR008183">
    <property type="entry name" value="Aldose_1/G6P_1-epimerase"/>
</dbReference>
<dbReference type="PANTHER" id="PTHR10091">
    <property type="entry name" value="ALDOSE-1-EPIMERASE"/>
    <property type="match status" value="1"/>
</dbReference>
<dbReference type="Proteomes" id="UP000305709">
    <property type="component" value="Unassembled WGS sequence"/>
</dbReference>
<proteinExistence type="inferred from homology"/>
<keyword evidence="4 5" id="KW-0119">Carbohydrate metabolism</keyword>
<feature type="active site" description="Proton donor" evidence="6">
    <location>
        <position position="173"/>
    </location>
</feature>
<dbReference type="Gene3D" id="2.70.98.10">
    <property type="match status" value="1"/>
</dbReference>
<gene>
    <name evidence="9" type="ORF">FHG71_04245</name>
</gene>
<feature type="binding site" evidence="7">
    <location>
        <position position="247"/>
    </location>
    <ligand>
        <name>beta-D-galactose</name>
        <dbReference type="ChEBI" id="CHEBI:27667"/>
    </ligand>
</feature>
<dbReference type="CDD" id="cd09019">
    <property type="entry name" value="galactose_mutarotase_like"/>
    <property type="match status" value="1"/>
</dbReference>
<dbReference type="InterPro" id="IPR047215">
    <property type="entry name" value="Galactose_mutarotase-like"/>
</dbReference>
<dbReference type="PIRSF" id="PIRSF005096">
    <property type="entry name" value="GALM"/>
    <property type="match status" value="1"/>
</dbReference>
<organism evidence="9 10">
    <name type="scientific">Rubellimicrobium roseum</name>
    <dbReference type="NCBI Taxonomy" id="687525"/>
    <lineage>
        <taxon>Bacteria</taxon>
        <taxon>Pseudomonadati</taxon>
        <taxon>Pseudomonadota</taxon>
        <taxon>Alphaproteobacteria</taxon>
        <taxon>Rhodobacterales</taxon>
        <taxon>Roseobacteraceae</taxon>
        <taxon>Rubellimicrobium</taxon>
    </lineage>
</organism>
<comment type="pathway">
    <text evidence="1 5">Carbohydrate metabolism; hexose metabolism.</text>
</comment>
<protein>
    <recommendedName>
        <fullName evidence="5">Aldose 1-epimerase</fullName>
        <ecNumber evidence="5">5.1.3.3</ecNumber>
    </recommendedName>
</protein>
<evidence type="ECO:0000256" key="5">
    <source>
        <dbReference type="PIRNR" id="PIRNR005096"/>
    </source>
</evidence>
<dbReference type="InterPro" id="IPR011013">
    <property type="entry name" value="Gal_mutarotase_sf_dom"/>
</dbReference>
<evidence type="ECO:0000313" key="9">
    <source>
        <dbReference type="EMBL" id="TNC73703.1"/>
    </source>
</evidence>
<evidence type="ECO:0000256" key="2">
    <source>
        <dbReference type="ARBA" id="ARBA00006206"/>
    </source>
</evidence>
<dbReference type="NCBIfam" id="NF008277">
    <property type="entry name" value="PRK11055.1"/>
    <property type="match status" value="1"/>
</dbReference>
<evidence type="ECO:0000256" key="1">
    <source>
        <dbReference type="ARBA" id="ARBA00005028"/>
    </source>
</evidence>
<dbReference type="GO" id="GO:0033499">
    <property type="term" value="P:galactose catabolic process via UDP-galactose, Leloir pathway"/>
    <property type="evidence" value="ECO:0007669"/>
    <property type="project" value="TreeGrafter"/>
</dbReference>
<reference evidence="9 10" key="1">
    <citation type="submission" date="2019-06" db="EMBL/GenBank/DDBJ databases">
        <authorList>
            <person name="Jiang L."/>
        </authorList>
    </citation>
    <scope>NUCLEOTIDE SEQUENCE [LARGE SCALE GENOMIC DNA]</scope>
    <source>
        <strain evidence="9 10">YIM 48858</strain>
    </source>
</reference>
<dbReference type="GO" id="GO:0006006">
    <property type="term" value="P:glucose metabolic process"/>
    <property type="evidence" value="ECO:0007669"/>
    <property type="project" value="TreeGrafter"/>
</dbReference>
<dbReference type="OrthoDB" id="9779408at2"/>
<comment type="caution">
    <text evidence="9">The sequence shown here is derived from an EMBL/GenBank/DDBJ whole genome shotgun (WGS) entry which is preliminary data.</text>
</comment>